<dbReference type="Proteomes" id="UP000027345">
    <property type="component" value="Unassembled WGS sequence"/>
</dbReference>
<sequence length="147" mass="14893">MAEGSFWKTAPGVLTAVAGVIAAVGGLLAILFQVGVLGGGDEPPPAASGVASSSAVVSSTVRFCIGAGTGINLNDSLDVAFEKMSGLEIARSDPALSAGGKATVKVHLTSGKDLSGTITSGCDFFAQTDVGRYSLYPDRLVKIEFRR</sequence>
<dbReference type="eggNOG" id="COG0515">
    <property type="taxonomic scope" value="Bacteria"/>
</dbReference>
<proteinExistence type="predicted"/>
<protein>
    <submittedName>
        <fullName evidence="2">Uncharacterized protein</fullName>
    </submittedName>
</protein>
<keyword evidence="1" id="KW-1133">Transmembrane helix</keyword>
<accession>A0A066U9N4</accession>
<name>A0A066U9N4_9PSEU</name>
<dbReference type="STRING" id="287986.DV20_00215"/>
<evidence type="ECO:0000313" key="3">
    <source>
        <dbReference type="Proteomes" id="UP000027345"/>
    </source>
</evidence>
<keyword evidence="3" id="KW-1185">Reference proteome</keyword>
<dbReference type="EMBL" id="JMQI01000001">
    <property type="protein sequence ID" value="KDN24151.1"/>
    <property type="molecule type" value="Genomic_DNA"/>
</dbReference>
<reference evidence="2 3" key="1">
    <citation type="submission" date="2014-05" db="EMBL/GenBank/DDBJ databases">
        <title>Draft genome sequence of Amycolatopsis rifamycinica DSM 46095.</title>
        <authorList>
            <person name="Lal R."/>
            <person name="Saxena A."/>
            <person name="Kumari R."/>
            <person name="Mukherjee U."/>
            <person name="Singh P."/>
            <person name="Sangwan N."/>
            <person name="Mahato N.K."/>
        </authorList>
    </citation>
    <scope>NUCLEOTIDE SEQUENCE [LARGE SCALE GENOMIC DNA]</scope>
    <source>
        <strain evidence="2 3">DSM 46095</strain>
    </source>
</reference>
<feature type="transmembrane region" description="Helical" evidence="1">
    <location>
        <begin position="12"/>
        <end position="32"/>
    </location>
</feature>
<dbReference type="RefSeq" id="WP_043775013.1">
    <property type="nucleotide sequence ID" value="NZ_JMQI01000001.1"/>
</dbReference>
<evidence type="ECO:0000256" key="1">
    <source>
        <dbReference type="SAM" id="Phobius"/>
    </source>
</evidence>
<evidence type="ECO:0000313" key="2">
    <source>
        <dbReference type="EMBL" id="KDN24151.1"/>
    </source>
</evidence>
<keyword evidence="1" id="KW-0472">Membrane</keyword>
<gene>
    <name evidence="2" type="ORF">DV20_00215</name>
</gene>
<comment type="caution">
    <text evidence="2">The sequence shown here is derived from an EMBL/GenBank/DDBJ whole genome shotgun (WGS) entry which is preliminary data.</text>
</comment>
<dbReference type="AlphaFoldDB" id="A0A066U9N4"/>
<organism evidence="2 3">
    <name type="scientific">Amycolatopsis rifamycinica</name>
    <dbReference type="NCBI Taxonomy" id="287986"/>
    <lineage>
        <taxon>Bacteria</taxon>
        <taxon>Bacillati</taxon>
        <taxon>Actinomycetota</taxon>
        <taxon>Actinomycetes</taxon>
        <taxon>Pseudonocardiales</taxon>
        <taxon>Pseudonocardiaceae</taxon>
        <taxon>Amycolatopsis</taxon>
    </lineage>
</organism>
<dbReference type="OrthoDB" id="9882919at2"/>
<keyword evidence="1" id="KW-0812">Transmembrane</keyword>